<evidence type="ECO:0000313" key="7">
    <source>
        <dbReference type="Proteomes" id="UP000009168"/>
    </source>
</evidence>
<reference evidence="7" key="1">
    <citation type="journal article" date="2006" name="PLoS Biol.">
        <title>Macronuclear genome sequence of the ciliate Tetrahymena thermophila, a model eukaryote.</title>
        <authorList>
            <person name="Eisen J.A."/>
            <person name="Coyne R.S."/>
            <person name="Wu M."/>
            <person name="Wu D."/>
            <person name="Thiagarajan M."/>
            <person name="Wortman J.R."/>
            <person name="Badger J.H."/>
            <person name="Ren Q."/>
            <person name="Amedeo P."/>
            <person name="Jones K.M."/>
            <person name="Tallon L.J."/>
            <person name="Delcher A.L."/>
            <person name="Salzberg S.L."/>
            <person name="Silva J.C."/>
            <person name="Haas B.J."/>
            <person name="Majoros W.H."/>
            <person name="Farzad M."/>
            <person name="Carlton J.M."/>
            <person name="Smith R.K. Jr."/>
            <person name="Garg J."/>
            <person name="Pearlman R.E."/>
            <person name="Karrer K.M."/>
            <person name="Sun L."/>
            <person name="Manning G."/>
            <person name="Elde N.C."/>
            <person name="Turkewitz A.P."/>
            <person name="Asai D.J."/>
            <person name="Wilkes D.E."/>
            <person name="Wang Y."/>
            <person name="Cai H."/>
            <person name="Collins K."/>
            <person name="Stewart B.A."/>
            <person name="Lee S.R."/>
            <person name="Wilamowska K."/>
            <person name="Weinberg Z."/>
            <person name="Ruzzo W.L."/>
            <person name="Wloga D."/>
            <person name="Gaertig J."/>
            <person name="Frankel J."/>
            <person name="Tsao C.-C."/>
            <person name="Gorovsky M.A."/>
            <person name="Keeling P.J."/>
            <person name="Waller R.F."/>
            <person name="Patron N.J."/>
            <person name="Cherry J.M."/>
            <person name="Stover N.A."/>
            <person name="Krieger C.J."/>
            <person name="del Toro C."/>
            <person name="Ryder H.F."/>
            <person name="Williamson S.C."/>
            <person name="Barbeau R.A."/>
            <person name="Hamilton E.P."/>
            <person name="Orias E."/>
        </authorList>
    </citation>
    <scope>NUCLEOTIDE SEQUENCE [LARGE SCALE GENOMIC DNA]</scope>
    <source>
        <strain evidence="7">SB210</strain>
    </source>
</reference>
<dbReference type="STRING" id="312017.I7MJK6"/>
<feature type="region of interest" description="Disordered" evidence="4">
    <location>
        <begin position="243"/>
        <end position="299"/>
    </location>
</feature>
<protein>
    <submittedName>
        <fullName evidence="6">Protein phosphatase 2c</fullName>
    </submittedName>
</protein>
<feature type="compositionally biased region" description="Low complexity" evidence="4">
    <location>
        <begin position="385"/>
        <end position="399"/>
    </location>
</feature>
<organism evidence="6 7">
    <name type="scientific">Tetrahymena thermophila (strain SB210)</name>
    <dbReference type="NCBI Taxonomy" id="312017"/>
    <lineage>
        <taxon>Eukaryota</taxon>
        <taxon>Sar</taxon>
        <taxon>Alveolata</taxon>
        <taxon>Ciliophora</taxon>
        <taxon>Intramacronucleata</taxon>
        <taxon>Oligohymenophorea</taxon>
        <taxon>Hymenostomatida</taxon>
        <taxon>Tetrahymenina</taxon>
        <taxon>Tetrahymenidae</taxon>
        <taxon>Tetrahymena</taxon>
    </lineage>
</organism>
<dbReference type="Pfam" id="PF00481">
    <property type="entry name" value="PP2C"/>
    <property type="match status" value="1"/>
</dbReference>
<feature type="compositionally biased region" description="Polar residues" evidence="4">
    <location>
        <begin position="520"/>
        <end position="530"/>
    </location>
</feature>
<dbReference type="SUPFAM" id="SSF81606">
    <property type="entry name" value="PP2C-like"/>
    <property type="match status" value="1"/>
</dbReference>
<feature type="compositionally biased region" description="Polar residues" evidence="4">
    <location>
        <begin position="188"/>
        <end position="198"/>
    </location>
</feature>
<dbReference type="SMART" id="SM00332">
    <property type="entry name" value="PP2Cc"/>
    <property type="match status" value="1"/>
</dbReference>
<dbReference type="InterPro" id="IPR015655">
    <property type="entry name" value="PP2C"/>
</dbReference>
<dbReference type="GO" id="GO:0016020">
    <property type="term" value="C:membrane"/>
    <property type="evidence" value="ECO:0007669"/>
    <property type="project" value="UniProtKB-SubCell"/>
</dbReference>
<dbReference type="InterPro" id="IPR001932">
    <property type="entry name" value="PPM-type_phosphatase-like_dom"/>
</dbReference>
<dbReference type="OrthoDB" id="10264738at2759"/>
<dbReference type="FunFam" id="3.60.40.10:FF:000051">
    <property type="entry name" value="Protein phosphatase 2C-like protein"/>
    <property type="match status" value="1"/>
</dbReference>
<feature type="domain" description="PPM-type phosphatase" evidence="5">
    <location>
        <begin position="603"/>
        <end position="888"/>
    </location>
</feature>
<dbReference type="AlphaFoldDB" id="I7MJK6"/>
<dbReference type="KEGG" id="tet:TTHERM_00688440"/>
<dbReference type="InParanoid" id="I7MJK6"/>
<dbReference type="Proteomes" id="UP000009168">
    <property type="component" value="Unassembled WGS sequence"/>
</dbReference>
<feature type="region of interest" description="Disordered" evidence="4">
    <location>
        <begin position="101"/>
        <end position="136"/>
    </location>
</feature>
<evidence type="ECO:0000256" key="4">
    <source>
        <dbReference type="SAM" id="MobiDB-lite"/>
    </source>
</evidence>
<dbReference type="EMBL" id="GG662260">
    <property type="protein sequence ID" value="EAS06704.1"/>
    <property type="molecule type" value="Genomic_DNA"/>
</dbReference>
<proteinExistence type="predicted"/>
<gene>
    <name evidence="6" type="ORF">TTHERM_00688440</name>
</gene>
<feature type="region of interest" description="Disordered" evidence="4">
    <location>
        <begin position="378"/>
        <end position="399"/>
    </location>
</feature>
<keyword evidence="3" id="KW-0175">Coiled coil</keyword>
<feature type="coiled-coil region" evidence="3">
    <location>
        <begin position="400"/>
        <end position="428"/>
    </location>
</feature>
<dbReference type="RefSeq" id="XP_001026946.1">
    <property type="nucleotide sequence ID" value="XM_001026946.1"/>
</dbReference>
<dbReference type="GeneID" id="7843994"/>
<evidence type="ECO:0000256" key="3">
    <source>
        <dbReference type="SAM" id="Coils"/>
    </source>
</evidence>
<comment type="subcellular location">
    <subcellularLocation>
        <location evidence="1">Membrane</location>
    </subcellularLocation>
</comment>
<name>I7MJK6_TETTS</name>
<evidence type="ECO:0000256" key="1">
    <source>
        <dbReference type="ARBA" id="ARBA00004370"/>
    </source>
</evidence>
<feature type="region of interest" description="Disordered" evidence="4">
    <location>
        <begin position="167"/>
        <end position="210"/>
    </location>
</feature>
<evidence type="ECO:0000313" key="6">
    <source>
        <dbReference type="EMBL" id="EAS06704.1"/>
    </source>
</evidence>
<feature type="compositionally biased region" description="Polar residues" evidence="4">
    <location>
        <begin position="486"/>
        <end position="495"/>
    </location>
</feature>
<feature type="region of interest" description="Disordered" evidence="4">
    <location>
        <begin position="484"/>
        <end position="506"/>
    </location>
</feature>
<keyword evidence="7" id="KW-1185">Reference proteome</keyword>
<dbReference type="HOGENOM" id="CLU_314384_0_0_1"/>
<dbReference type="eggNOG" id="KOG0698">
    <property type="taxonomic scope" value="Eukaryota"/>
</dbReference>
<dbReference type="Gene3D" id="3.60.40.10">
    <property type="entry name" value="PPM-type phosphatase domain"/>
    <property type="match status" value="1"/>
</dbReference>
<dbReference type="PANTHER" id="PTHR47992">
    <property type="entry name" value="PROTEIN PHOSPHATASE"/>
    <property type="match status" value="1"/>
</dbReference>
<sequence>MKPYRQYISGIRDNVSRSLDVHNDQNQQNHNFVNQNNSFNQQSFANNYFGINLNNSYSHQNNQQSNAQSSNRYKQSANYGINSQERRVNQKRQVTNNVNKSYNGLVNRGGNSQNGSLNQSPQYQIPNQNNTISYEQDGNSGTNVIFNNYLNNTINVDRDVRKQAGHIRSYSSTNNYNEKQERLKSVYGQRQSQSSMDNSHPAPLGNNQNHSLFVNGIIQSNTQNTKSHSLNPSRNGTRGIEEQQQAIPNNVTNSVTPNKMSSLTPRENNVLRKLNVNGMNNNSQNRQKRTNSPKSNGIQINNLNNIQIQIPHGQSGLNSRNGQRAGLNMNQKQILMKNRQNSKHNYTFTNYLNMGNSKNTTENGNNILNTRIQIATPSTNTNSLSSQAKNNSTSKNASSKAFIQQLIKNQQQQMEQGQKKQLNKVENQEYQNQQKLAKQQPQLNGIGYNIQKMQAQQQQMQQLNQAPRNMQEYLQENSIEHVNKDGSLSANTNSKENSRPNQNIQNTQLNILNQKRNSFENQNKNSNVSYQRRLKSSQGKYGRGASNENSHVKSHSGAHSSLDNYKQILEAKERNENTMRRSLNISTIDNSMLEYVKPTFKLNISYRTKQGVLASNPNKTNQDSYIIQQNLMNKNNQHFYAVCDGHGTYGHHVSQFIKQQLPVLLQNDWQLLSNNPKAALYNAIGFANHKLSLTDIDCMFSGTTLVSVLLQGTKLYSANVGDSRATIGRLDQRGPVAKYVPRALTRDHKPNIQTEAERIIQCGGRIDTFRDQEGNHLGPLRVWLKTENIPGLAMSRSIGDNLATSVGVTWEPEIFEFDIDKDDKFMIVASDGVWEFIENEEIISMISPYYDNNDLEGACDHLLKESHARWTVDDDSVVDDITFILIFFEHDNLQSNSRPNSRSSSSQNRNPNYLFHSIDNSYLSYNNQQSN</sequence>
<dbReference type="PROSITE" id="PS51746">
    <property type="entry name" value="PPM_2"/>
    <property type="match status" value="1"/>
</dbReference>
<dbReference type="GO" id="GO:0004722">
    <property type="term" value="F:protein serine/threonine phosphatase activity"/>
    <property type="evidence" value="ECO:0007669"/>
    <property type="project" value="InterPro"/>
</dbReference>
<feature type="compositionally biased region" description="Polar residues" evidence="4">
    <location>
        <begin position="243"/>
        <end position="267"/>
    </location>
</feature>
<evidence type="ECO:0000256" key="2">
    <source>
        <dbReference type="ARBA" id="ARBA00023136"/>
    </source>
</evidence>
<dbReference type="CDD" id="cd00143">
    <property type="entry name" value="PP2Cc"/>
    <property type="match status" value="1"/>
</dbReference>
<dbReference type="InterPro" id="IPR036457">
    <property type="entry name" value="PPM-type-like_dom_sf"/>
</dbReference>
<feature type="region of interest" description="Disordered" evidence="4">
    <location>
        <begin position="520"/>
        <end position="564"/>
    </location>
</feature>
<evidence type="ECO:0000259" key="5">
    <source>
        <dbReference type="PROSITE" id="PS51746"/>
    </source>
</evidence>
<keyword evidence="2" id="KW-0472">Membrane</keyword>
<accession>I7MJK6</accession>